<dbReference type="Proteomes" id="UP000297703">
    <property type="component" value="Unassembled WGS sequence"/>
</dbReference>
<organism evidence="1 2">
    <name type="scientific">Platysternon megacephalum</name>
    <name type="common">big-headed turtle</name>
    <dbReference type="NCBI Taxonomy" id="55544"/>
    <lineage>
        <taxon>Eukaryota</taxon>
        <taxon>Metazoa</taxon>
        <taxon>Chordata</taxon>
        <taxon>Craniata</taxon>
        <taxon>Vertebrata</taxon>
        <taxon>Euteleostomi</taxon>
        <taxon>Archelosauria</taxon>
        <taxon>Testudinata</taxon>
        <taxon>Testudines</taxon>
        <taxon>Cryptodira</taxon>
        <taxon>Durocryptodira</taxon>
        <taxon>Testudinoidea</taxon>
        <taxon>Platysternidae</taxon>
        <taxon>Platysternon</taxon>
    </lineage>
</organism>
<reference evidence="1 2" key="1">
    <citation type="submission" date="2019-04" db="EMBL/GenBank/DDBJ databases">
        <title>Draft genome of the big-headed turtle Platysternon megacephalum.</title>
        <authorList>
            <person name="Gong S."/>
        </authorList>
    </citation>
    <scope>NUCLEOTIDE SEQUENCE [LARGE SCALE GENOMIC DNA]</scope>
    <source>
        <strain evidence="1">DO16091913</strain>
        <tissue evidence="1">Muscle</tissue>
    </source>
</reference>
<evidence type="ECO:0000313" key="1">
    <source>
        <dbReference type="EMBL" id="TFK04096.1"/>
    </source>
</evidence>
<protein>
    <submittedName>
        <fullName evidence="1">Peripherin</fullName>
    </submittedName>
</protein>
<keyword evidence="2" id="KW-1185">Reference proteome</keyword>
<dbReference type="AlphaFoldDB" id="A0A4D9E0X0"/>
<name>A0A4D9E0X0_9SAUR</name>
<comment type="caution">
    <text evidence="1">The sequence shown here is derived from an EMBL/GenBank/DDBJ whole genome shotgun (WGS) entry which is preliminary data.</text>
</comment>
<proteinExistence type="predicted"/>
<accession>A0A4D9E0X0</accession>
<sequence length="104" mass="11106">MLEAMRGDLQLGTADRCPHCNKQKSSTNMVLQTELHWAELNCAVSKCSLLGSRATSSCGLGSSVNKHTVSSPYHPVLAQYHFGKAPSLSPAPGNSPLPRCSFCC</sequence>
<reference evidence="1 2" key="2">
    <citation type="submission" date="2019-04" db="EMBL/GenBank/DDBJ databases">
        <title>The genome sequence of big-headed turtle.</title>
        <authorList>
            <person name="Gong S."/>
        </authorList>
    </citation>
    <scope>NUCLEOTIDE SEQUENCE [LARGE SCALE GENOMIC DNA]</scope>
    <source>
        <strain evidence="1">DO16091913</strain>
        <tissue evidence="1">Muscle</tissue>
    </source>
</reference>
<gene>
    <name evidence="1" type="ORF">DR999_PMT13461</name>
</gene>
<dbReference type="EMBL" id="QXTE01000146">
    <property type="protein sequence ID" value="TFK04096.1"/>
    <property type="molecule type" value="Genomic_DNA"/>
</dbReference>
<evidence type="ECO:0000313" key="2">
    <source>
        <dbReference type="Proteomes" id="UP000297703"/>
    </source>
</evidence>